<dbReference type="EMBL" id="CP028102">
    <property type="protein sequence ID" value="AVQ18742.1"/>
    <property type="molecule type" value="Genomic_DNA"/>
</dbReference>
<dbReference type="GeneID" id="62763619"/>
<accession>A0ABN5JAN1</accession>
<name>A0ABN5JAN1_FUSMR</name>
<proteinExistence type="predicted"/>
<gene>
    <name evidence="1" type="ORF">C4N19_06415</name>
    <name evidence="2" type="ORF">C4N19_08775</name>
</gene>
<dbReference type="EMBL" id="CP028102">
    <property type="protein sequence ID" value="AVQ19183.1"/>
    <property type="molecule type" value="Genomic_DNA"/>
</dbReference>
<protein>
    <submittedName>
        <fullName evidence="2">Uncharacterized protein</fullName>
    </submittedName>
</protein>
<reference evidence="3" key="1">
    <citation type="journal article" date="2018" name="MSphere">
        <title>Fusobacterium Genomics Using MinION and Illumina Sequencing Enables Genome Completion and Correction.</title>
        <authorList>
            <person name="Todd S.M."/>
            <person name="Settlage R.E."/>
            <person name="Lahmers K.K."/>
            <person name="Slade D.J."/>
        </authorList>
    </citation>
    <scope>NUCLEOTIDE SEQUENCE [LARGE SCALE GENOMIC DNA]</scope>
    <source>
        <strain evidence="3">ATCC 9817</strain>
    </source>
</reference>
<reference evidence="2" key="2">
    <citation type="submission" date="2018-03" db="EMBL/GenBank/DDBJ databases">
        <title>Complete Fusobacterium genomes using hybrid Minion sequencing.</title>
        <authorList>
            <person name="Slade D.J."/>
            <person name="Lahmers K."/>
        </authorList>
    </citation>
    <scope>NUCLEOTIDE SEQUENCE</scope>
    <source>
        <strain evidence="2">ATCC 9817</strain>
    </source>
</reference>
<dbReference type="Proteomes" id="UP000240258">
    <property type="component" value="Chromosome"/>
</dbReference>
<evidence type="ECO:0000313" key="2">
    <source>
        <dbReference type="EMBL" id="AVQ19183.1"/>
    </source>
</evidence>
<keyword evidence="3" id="KW-1185">Reference proteome</keyword>
<dbReference type="RefSeq" id="WP_005884197.1">
    <property type="nucleotide sequence ID" value="NZ_CP028102.1"/>
</dbReference>
<sequence>MLFYLDKELAKQGIAKCIAVSEKEISQEELEERKVCFNIQEILIYEGIDIPHKFKYNETLNNIEELIEIEEIAPRMLSEEIQEVESDFDEEVEVDPEKQYFYLDKAYADKFHKSQVIAVFPKPLKNPNQYFQKEVYSHFGKDIPFYISIDEGNIIREATEYEKYQRGQRKLSENEVIFKENIIILEPGQYIDEEKQELITVPCPPKYLVNDWDKENHIWIDLTTDYDRVQAQYREYEGMDTPSTIKEMELQDPALSEEYVTMMIELRTLMYSLQEQKQVRARTIALVEKEIDIPHASKALETFKNKFNSK</sequence>
<evidence type="ECO:0000313" key="1">
    <source>
        <dbReference type="EMBL" id="AVQ18742.1"/>
    </source>
</evidence>
<evidence type="ECO:0000313" key="3">
    <source>
        <dbReference type="Proteomes" id="UP000240258"/>
    </source>
</evidence>
<organism evidence="2 3">
    <name type="scientific">Fusobacterium mortiferum ATCC 9817</name>
    <dbReference type="NCBI Taxonomy" id="469616"/>
    <lineage>
        <taxon>Bacteria</taxon>
        <taxon>Fusobacteriati</taxon>
        <taxon>Fusobacteriota</taxon>
        <taxon>Fusobacteriia</taxon>
        <taxon>Fusobacteriales</taxon>
        <taxon>Fusobacteriaceae</taxon>
        <taxon>Fusobacterium</taxon>
    </lineage>
</organism>